<dbReference type="eggNOG" id="COG2856">
    <property type="taxonomic scope" value="Bacteria"/>
</dbReference>
<evidence type="ECO:0000313" key="2">
    <source>
        <dbReference type="Proteomes" id="UP000036923"/>
    </source>
</evidence>
<proteinExistence type="predicted"/>
<evidence type="ECO:0008006" key="3">
    <source>
        <dbReference type="Google" id="ProtNLM"/>
    </source>
</evidence>
<keyword evidence="2" id="KW-1185">Reference proteome</keyword>
<dbReference type="STRING" id="398512.Bccel_4347"/>
<dbReference type="EMBL" id="LGTC01000001">
    <property type="protein sequence ID" value="KNY29073.1"/>
    <property type="molecule type" value="Genomic_DNA"/>
</dbReference>
<evidence type="ECO:0000313" key="1">
    <source>
        <dbReference type="EMBL" id="KNY29073.1"/>
    </source>
</evidence>
<gene>
    <name evidence="1" type="ORF">Bccel_4347</name>
</gene>
<name>A0A0L6JTC7_9FIRM</name>
<dbReference type="Proteomes" id="UP000036923">
    <property type="component" value="Unassembled WGS sequence"/>
</dbReference>
<organism evidence="1 2">
    <name type="scientific">Pseudobacteroides cellulosolvens ATCC 35603 = DSM 2933</name>
    <dbReference type="NCBI Taxonomy" id="398512"/>
    <lineage>
        <taxon>Bacteria</taxon>
        <taxon>Bacillati</taxon>
        <taxon>Bacillota</taxon>
        <taxon>Clostridia</taxon>
        <taxon>Eubacteriales</taxon>
        <taxon>Oscillospiraceae</taxon>
        <taxon>Pseudobacteroides</taxon>
    </lineage>
</organism>
<protein>
    <recommendedName>
        <fullName evidence="3">IrrE N-terminal-like domain-containing protein</fullName>
    </recommendedName>
</protein>
<dbReference type="OrthoDB" id="1907806at2"/>
<sequence>MMLPDESYKLIRSLYDPECDFDELLRAHGIRLHEIAFKPDLWGAVYISRKGIYHVFINSILPHGTKQKTFLHELKHIIFDAPKENYIIGMDMQYDTMETEADDFYKIAESMASYNDSPQ</sequence>
<accession>A0A0L6JTC7</accession>
<dbReference type="RefSeq" id="WP_010244697.1">
    <property type="nucleotide sequence ID" value="NZ_JQKC01000005.1"/>
</dbReference>
<reference evidence="2" key="1">
    <citation type="submission" date="2015-07" db="EMBL/GenBank/DDBJ databases">
        <title>Near-Complete Genome Sequence of the Cellulolytic Bacterium Bacteroides (Pseudobacteroides) cellulosolvens ATCC 35603.</title>
        <authorList>
            <person name="Dassa B."/>
            <person name="Utturkar S.M."/>
            <person name="Klingeman D.M."/>
            <person name="Hurt R.A."/>
            <person name="Keller M."/>
            <person name="Xu J."/>
            <person name="Reddy Y.H.K."/>
            <person name="Borovok I."/>
            <person name="Grinberg I.R."/>
            <person name="Lamed R."/>
            <person name="Zhivin O."/>
            <person name="Bayer E.A."/>
            <person name="Brown S.D."/>
        </authorList>
    </citation>
    <scope>NUCLEOTIDE SEQUENCE [LARGE SCALE GENOMIC DNA]</scope>
    <source>
        <strain evidence="2">DSM 2933</strain>
    </source>
</reference>
<dbReference type="Gene3D" id="1.10.10.2910">
    <property type="match status" value="1"/>
</dbReference>
<dbReference type="AlphaFoldDB" id="A0A0L6JTC7"/>
<comment type="caution">
    <text evidence="1">The sequence shown here is derived from an EMBL/GenBank/DDBJ whole genome shotgun (WGS) entry which is preliminary data.</text>
</comment>